<sequence length="195" mass="21815">MPLSKNELSPTKDATCAPPTLQGSVYDADTLDIPPPIATPRAHPAALEAEEYEDDKYNKNPNEKDAGKGKLFINGIKGSLLDALYWQQTDVAAYDDTQVKMLLQGSRLLGSPRLRMLKVNNHSCTIVSSFKREIRECFGPYTESAEDREPFGPANNSAFVSNYFKDTPLRKFLFKVKVVISSNKLRTIIIHMKYG</sequence>
<organism evidence="8 9">
    <name type="scientific">Ascaris lumbricoides</name>
    <name type="common">Giant roundworm</name>
    <dbReference type="NCBI Taxonomy" id="6252"/>
    <lineage>
        <taxon>Eukaryota</taxon>
        <taxon>Metazoa</taxon>
        <taxon>Ecdysozoa</taxon>
        <taxon>Nematoda</taxon>
        <taxon>Chromadorea</taxon>
        <taxon>Rhabditida</taxon>
        <taxon>Spirurina</taxon>
        <taxon>Ascaridomorpha</taxon>
        <taxon>Ascaridoidea</taxon>
        <taxon>Ascarididae</taxon>
        <taxon>Ascaris</taxon>
    </lineage>
</organism>
<dbReference type="AlphaFoldDB" id="A0A0M3IK00"/>
<name>A0A0M3IK00_ASCLU</name>
<dbReference type="WBParaSite" id="ALUE_0001903501-mRNA-1">
    <property type="protein sequence ID" value="ALUE_0001903501-mRNA-1"/>
    <property type="gene ID" value="ALUE_0001903501"/>
</dbReference>
<evidence type="ECO:0000259" key="7">
    <source>
        <dbReference type="Pfam" id="PF20519"/>
    </source>
</evidence>
<evidence type="ECO:0000256" key="1">
    <source>
        <dbReference type="ARBA" id="ARBA00004141"/>
    </source>
</evidence>
<keyword evidence="3" id="KW-0812">Transmembrane</keyword>
<evidence type="ECO:0000313" key="9">
    <source>
        <dbReference type="WBParaSite" id="ALUE_0001903501-mRNA-1"/>
    </source>
</evidence>
<accession>A0A0M3IK00</accession>
<dbReference type="GO" id="GO:0016020">
    <property type="term" value="C:membrane"/>
    <property type="evidence" value="ECO:0007669"/>
    <property type="project" value="UniProtKB-SubCell"/>
</dbReference>
<evidence type="ECO:0000256" key="5">
    <source>
        <dbReference type="ARBA" id="ARBA00023136"/>
    </source>
</evidence>
<keyword evidence="8" id="KW-1185">Reference proteome</keyword>
<evidence type="ECO:0000256" key="4">
    <source>
        <dbReference type="ARBA" id="ARBA00022989"/>
    </source>
</evidence>
<dbReference type="Pfam" id="PF20519">
    <property type="entry name" value="Polycystin_dom"/>
    <property type="match status" value="1"/>
</dbReference>
<reference evidence="9" key="1">
    <citation type="submission" date="2017-02" db="UniProtKB">
        <authorList>
            <consortium name="WormBaseParasite"/>
        </authorList>
    </citation>
    <scope>IDENTIFICATION</scope>
</reference>
<keyword evidence="5" id="KW-0472">Membrane</keyword>
<feature type="domain" description="Polycystin" evidence="7">
    <location>
        <begin position="76"/>
        <end position="155"/>
    </location>
</feature>
<feature type="region of interest" description="Disordered" evidence="6">
    <location>
        <begin position="1"/>
        <end position="45"/>
    </location>
</feature>
<comment type="similarity">
    <text evidence="2">Belongs to the polycystin family.</text>
</comment>
<protein>
    <submittedName>
        <fullName evidence="9">Polycystin_dom domain-containing protein</fullName>
    </submittedName>
</protein>
<keyword evidence="4" id="KW-1133">Transmembrane helix</keyword>
<dbReference type="Proteomes" id="UP000036681">
    <property type="component" value="Unplaced"/>
</dbReference>
<evidence type="ECO:0000313" key="8">
    <source>
        <dbReference type="Proteomes" id="UP000036681"/>
    </source>
</evidence>
<comment type="subcellular location">
    <subcellularLocation>
        <location evidence="1">Membrane</location>
        <topology evidence="1">Multi-pass membrane protein</topology>
    </subcellularLocation>
</comment>
<evidence type="ECO:0000256" key="2">
    <source>
        <dbReference type="ARBA" id="ARBA00007200"/>
    </source>
</evidence>
<evidence type="ECO:0000256" key="6">
    <source>
        <dbReference type="SAM" id="MobiDB-lite"/>
    </source>
</evidence>
<dbReference type="InterPro" id="IPR046791">
    <property type="entry name" value="Polycystin_dom"/>
</dbReference>
<proteinExistence type="inferred from homology"/>
<evidence type="ECO:0000256" key="3">
    <source>
        <dbReference type="ARBA" id="ARBA00022692"/>
    </source>
</evidence>